<dbReference type="Gene3D" id="3.30.450.20">
    <property type="entry name" value="PAS domain"/>
    <property type="match status" value="2"/>
</dbReference>
<sequence>MSRSASLGVLLDHAQDKIALLDADGSFTYVNDATERLLGYESDDLVGTNTFDYIHPDDVDAVRERFTETIDSEGYAAGSVEYRFRAADGAWVWLESRMSNVTDDTLDGYVVSSRDITDRVTVERECKELSTRLRELSETSSDVLWMFDADFSELLFVNPAYESVFGQPIAALEADPTAFLDAIHPDDAPAVEDAIECLSAGRSVEMEYRVNPGKNYNVWLWVQAEPIVQDGEIVRITGFARDITDRRRRERQLTVMDNLLRHNVRNDIGVIVGNAELIEESVPEAADSAAVIRRTGDDLLKSAEKQRGVIEALRGAGSTRPVDLTTIVAASVDAVGDRYPDAEITLSMPETATTCGTNELEAAVVELIENAVTHNEAANPTVDVTVSVDDAVTLIVEDNGIAIPSMEASVLTGDHEMDALYHSSGLGFWLIYWVVELSEGSIAVEMREGGGNRIRVTLPNADADDPTADDN</sequence>
<accession>A0A544QN75</accession>
<dbReference type="InterPro" id="IPR000700">
    <property type="entry name" value="PAS-assoc_C"/>
</dbReference>
<feature type="domain" description="PAC" evidence="8">
    <location>
        <begin position="78"/>
        <end position="128"/>
    </location>
</feature>
<keyword evidence="4" id="KW-0808">Transferase</keyword>
<evidence type="ECO:0000313" key="10">
    <source>
        <dbReference type="Proteomes" id="UP000315385"/>
    </source>
</evidence>
<dbReference type="SMART" id="SM00387">
    <property type="entry name" value="HATPase_c"/>
    <property type="match status" value="1"/>
</dbReference>
<dbReference type="InterPro" id="IPR005467">
    <property type="entry name" value="His_kinase_dom"/>
</dbReference>
<dbReference type="Proteomes" id="UP000315385">
    <property type="component" value="Unassembled WGS sequence"/>
</dbReference>
<keyword evidence="5 9" id="KW-0418">Kinase</keyword>
<dbReference type="AlphaFoldDB" id="A0A544QN75"/>
<dbReference type="CDD" id="cd00130">
    <property type="entry name" value="PAS"/>
    <property type="match status" value="2"/>
</dbReference>
<evidence type="ECO:0000259" key="6">
    <source>
        <dbReference type="PROSITE" id="PS50109"/>
    </source>
</evidence>
<dbReference type="Pfam" id="PF02518">
    <property type="entry name" value="HATPase_c"/>
    <property type="match status" value="1"/>
</dbReference>
<dbReference type="EC" id="2.7.13.3" evidence="2"/>
<comment type="caution">
    <text evidence="9">The sequence shown here is derived from an EMBL/GenBank/DDBJ whole genome shotgun (WGS) entry which is preliminary data.</text>
</comment>
<evidence type="ECO:0000256" key="1">
    <source>
        <dbReference type="ARBA" id="ARBA00000085"/>
    </source>
</evidence>
<feature type="domain" description="PAS" evidence="7">
    <location>
        <begin position="129"/>
        <end position="196"/>
    </location>
</feature>
<name>A0A544QN75_9EURY</name>
<dbReference type="PROSITE" id="PS50109">
    <property type="entry name" value="HIS_KIN"/>
    <property type="match status" value="1"/>
</dbReference>
<reference evidence="9 10" key="1">
    <citation type="submission" date="2019-02" db="EMBL/GenBank/DDBJ databases">
        <title>Halonotius sp. a new haloqrchaeon isolated from saline water.</title>
        <authorList>
            <person name="Duran-Viseras A."/>
            <person name="Sanchez-Porro C."/>
            <person name="Ventosa A."/>
        </authorList>
    </citation>
    <scope>NUCLEOTIDE SEQUENCE [LARGE SCALE GENOMIC DNA]</scope>
    <source>
        <strain evidence="9 10">F9-27</strain>
    </source>
</reference>
<evidence type="ECO:0000256" key="2">
    <source>
        <dbReference type="ARBA" id="ARBA00012438"/>
    </source>
</evidence>
<dbReference type="RefSeq" id="WP_142443489.1">
    <property type="nucleotide sequence ID" value="NZ_SESI01000002.1"/>
</dbReference>
<dbReference type="InterPro" id="IPR003594">
    <property type="entry name" value="HATPase_dom"/>
</dbReference>
<proteinExistence type="predicted"/>
<dbReference type="InterPro" id="IPR052162">
    <property type="entry name" value="Sensor_kinase/Photoreceptor"/>
</dbReference>
<dbReference type="InterPro" id="IPR000014">
    <property type="entry name" value="PAS"/>
</dbReference>
<dbReference type="Pfam" id="PF08447">
    <property type="entry name" value="PAS_3"/>
    <property type="match status" value="2"/>
</dbReference>
<dbReference type="SMART" id="SM00091">
    <property type="entry name" value="PAS"/>
    <property type="match status" value="2"/>
</dbReference>
<dbReference type="NCBIfam" id="TIGR00229">
    <property type="entry name" value="sensory_box"/>
    <property type="match status" value="2"/>
</dbReference>
<evidence type="ECO:0000259" key="8">
    <source>
        <dbReference type="PROSITE" id="PS50113"/>
    </source>
</evidence>
<dbReference type="Gene3D" id="3.30.565.10">
    <property type="entry name" value="Histidine kinase-like ATPase, C-terminal domain"/>
    <property type="match status" value="1"/>
</dbReference>
<protein>
    <recommendedName>
        <fullName evidence="2">histidine kinase</fullName>
        <ecNumber evidence="2">2.7.13.3</ecNumber>
    </recommendedName>
</protein>
<dbReference type="GO" id="GO:0004673">
    <property type="term" value="F:protein histidine kinase activity"/>
    <property type="evidence" value="ECO:0007669"/>
    <property type="project" value="UniProtKB-EC"/>
</dbReference>
<evidence type="ECO:0000256" key="5">
    <source>
        <dbReference type="ARBA" id="ARBA00022777"/>
    </source>
</evidence>
<gene>
    <name evidence="9" type="ORF">EWF95_07715</name>
</gene>
<dbReference type="SUPFAM" id="SSF55785">
    <property type="entry name" value="PYP-like sensor domain (PAS domain)"/>
    <property type="match status" value="2"/>
</dbReference>
<evidence type="ECO:0000256" key="3">
    <source>
        <dbReference type="ARBA" id="ARBA00022553"/>
    </source>
</evidence>
<dbReference type="PROSITE" id="PS50112">
    <property type="entry name" value="PAS"/>
    <property type="match status" value="2"/>
</dbReference>
<comment type="catalytic activity">
    <reaction evidence="1">
        <text>ATP + protein L-histidine = ADP + protein N-phospho-L-histidine.</text>
        <dbReference type="EC" id="2.7.13.3"/>
    </reaction>
</comment>
<dbReference type="PANTHER" id="PTHR43304:SF1">
    <property type="entry name" value="PAC DOMAIN-CONTAINING PROTEIN"/>
    <property type="match status" value="1"/>
</dbReference>
<dbReference type="InterPro" id="IPR036890">
    <property type="entry name" value="HATPase_C_sf"/>
</dbReference>
<feature type="domain" description="PAS" evidence="7">
    <location>
        <begin position="3"/>
        <end position="73"/>
    </location>
</feature>
<dbReference type="InterPro" id="IPR013655">
    <property type="entry name" value="PAS_fold_3"/>
</dbReference>
<dbReference type="SUPFAM" id="SSF55874">
    <property type="entry name" value="ATPase domain of HSP90 chaperone/DNA topoisomerase II/histidine kinase"/>
    <property type="match status" value="1"/>
</dbReference>
<evidence type="ECO:0000256" key="4">
    <source>
        <dbReference type="ARBA" id="ARBA00022679"/>
    </source>
</evidence>
<evidence type="ECO:0000313" key="9">
    <source>
        <dbReference type="EMBL" id="TQQ80369.1"/>
    </source>
</evidence>
<dbReference type="InterPro" id="IPR035965">
    <property type="entry name" value="PAS-like_dom_sf"/>
</dbReference>
<dbReference type="PANTHER" id="PTHR43304">
    <property type="entry name" value="PHYTOCHROME-LIKE PROTEIN CPH1"/>
    <property type="match status" value="1"/>
</dbReference>
<keyword evidence="3" id="KW-0597">Phosphoprotein</keyword>
<dbReference type="InterPro" id="IPR001610">
    <property type="entry name" value="PAC"/>
</dbReference>
<dbReference type="PROSITE" id="PS50113">
    <property type="entry name" value="PAC"/>
    <property type="match status" value="2"/>
</dbReference>
<dbReference type="SMART" id="SM00086">
    <property type="entry name" value="PAC"/>
    <property type="match status" value="2"/>
</dbReference>
<dbReference type="EMBL" id="SESI01000002">
    <property type="protein sequence ID" value="TQQ80369.1"/>
    <property type="molecule type" value="Genomic_DNA"/>
</dbReference>
<feature type="domain" description="Histidine kinase" evidence="6">
    <location>
        <begin position="259"/>
        <end position="462"/>
    </location>
</feature>
<feature type="domain" description="PAC" evidence="8">
    <location>
        <begin position="204"/>
        <end position="255"/>
    </location>
</feature>
<dbReference type="OrthoDB" id="106630at2157"/>
<organism evidence="9 10">
    <name type="scientific">Halonotius roseus</name>
    <dbReference type="NCBI Taxonomy" id="2511997"/>
    <lineage>
        <taxon>Archaea</taxon>
        <taxon>Methanobacteriati</taxon>
        <taxon>Methanobacteriota</taxon>
        <taxon>Stenosarchaea group</taxon>
        <taxon>Halobacteria</taxon>
        <taxon>Halobacteriales</taxon>
        <taxon>Haloferacaceae</taxon>
        <taxon>Halonotius</taxon>
    </lineage>
</organism>
<keyword evidence="10" id="KW-1185">Reference proteome</keyword>
<evidence type="ECO:0000259" key="7">
    <source>
        <dbReference type="PROSITE" id="PS50112"/>
    </source>
</evidence>